<dbReference type="AlphaFoldDB" id="A0A2G9V066"/>
<dbReference type="OrthoDB" id="18193at2759"/>
<gene>
    <name evidence="1" type="ORF">TELCIR_02072</name>
</gene>
<sequence>MVVECYGGTVDIIANIVTHDHLEEGVDVIVRRTRSGEKWTILVYASSTCPEMTRIGVTTDEKTVEKLRMIFAAHELLGQIVPDNGPPVLSTNYIFYESLENPKIFGSKYDQCRFAASMTSELSSYDSVALLAKYEFKSLEETRMRNFIQTIRSITSQNSTYTFPTPCTEC</sequence>
<proteinExistence type="predicted"/>
<keyword evidence="2" id="KW-1185">Reference proteome</keyword>
<name>A0A2G9V066_TELCI</name>
<reference evidence="1 2" key="1">
    <citation type="submission" date="2015-09" db="EMBL/GenBank/DDBJ databases">
        <title>Draft genome of the parasitic nematode Teladorsagia circumcincta isolate WARC Sus (inbred).</title>
        <authorList>
            <person name="Mitreva M."/>
        </authorList>
    </citation>
    <scope>NUCLEOTIDE SEQUENCE [LARGE SCALE GENOMIC DNA]</scope>
    <source>
        <strain evidence="1 2">S</strain>
    </source>
</reference>
<evidence type="ECO:0000313" key="1">
    <source>
        <dbReference type="EMBL" id="PIO75877.1"/>
    </source>
</evidence>
<protein>
    <submittedName>
        <fullName evidence="1">Uncharacterized protein</fullName>
    </submittedName>
</protein>
<evidence type="ECO:0000313" key="2">
    <source>
        <dbReference type="Proteomes" id="UP000230423"/>
    </source>
</evidence>
<organism evidence="1 2">
    <name type="scientific">Teladorsagia circumcincta</name>
    <name type="common">Brown stomach worm</name>
    <name type="synonym">Ostertagia circumcincta</name>
    <dbReference type="NCBI Taxonomy" id="45464"/>
    <lineage>
        <taxon>Eukaryota</taxon>
        <taxon>Metazoa</taxon>
        <taxon>Ecdysozoa</taxon>
        <taxon>Nematoda</taxon>
        <taxon>Chromadorea</taxon>
        <taxon>Rhabditida</taxon>
        <taxon>Rhabditina</taxon>
        <taxon>Rhabditomorpha</taxon>
        <taxon>Strongyloidea</taxon>
        <taxon>Trichostrongylidae</taxon>
        <taxon>Teladorsagia</taxon>
    </lineage>
</organism>
<dbReference type="EMBL" id="KZ345099">
    <property type="protein sequence ID" value="PIO75877.1"/>
    <property type="molecule type" value="Genomic_DNA"/>
</dbReference>
<dbReference type="Proteomes" id="UP000230423">
    <property type="component" value="Unassembled WGS sequence"/>
</dbReference>
<accession>A0A2G9V066</accession>